<proteinExistence type="predicted"/>
<name>A0A0R3U669_MESCO</name>
<dbReference type="GO" id="GO:0031011">
    <property type="term" value="C:Ino80 complex"/>
    <property type="evidence" value="ECO:0007669"/>
    <property type="project" value="InterPro"/>
</dbReference>
<feature type="compositionally biased region" description="Basic and acidic residues" evidence="1">
    <location>
        <begin position="151"/>
        <end position="174"/>
    </location>
</feature>
<feature type="region of interest" description="Disordered" evidence="1">
    <location>
        <begin position="1"/>
        <end position="174"/>
    </location>
</feature>
<feature type="compositionally biased region" description="Polar residues" evidence="1">
    <location>
        <begin position="29"/>
        <end position="45"/>
    </location>
</feature>
<dbReference type="SUPFAM" id="SSF144232">
    <property type="entry name" value="HIT/MYND zinc finger-like"/>
    <property type="match status" value="1"/>
</dbReference>
<evidence type="ECO:0000313" key="4">
    <source>
        <dbReference type="Proteomes" id="UP000267029"/>
    </source>
</evidence>
<feature type="compositionally biased region" description="Basic residues" evidence="1">
    <location>
        <begin position="70"/>
        <end position="79"/>
    </location>
</feature>
<reference evidence="3 4" key="1">
    <citation type="submission" date="2018-10" db="EMBL/GenBank/DDBJ databases">
        <authorList>
            <consortium name="Pathogen Informatics"/>
        </authorList>
    </citation>
    <scope>NUCLEOTIDE SEQUENCE [LARGE SCALE GENOMIC DNA]</scope>
</reference>
<organism evidence="3 4">
    <name type="scientific">Mesocestoides corti</name>
    <name type="common">Flatworm</name>
    <dbReference type="NCBI Taxonomy" id="53468"/>
    <lineage>
        <taxon>Eukaryota</taxon>
        <taxon>Metazoa</taxon>
        <taxon>Spiralia</taxon>
        <taxon>Lophotrochozoa</taxon>
        <taxon>Platyhelminthes</taxon>
        <taxon>Cestoda</taxon>
        <taxon>Eucestoda</taxon>
        <taxon>Cyclophyllidea</taxon>
        <taxon>Mesocestoididae</taxon>
        <taxon>Mesocestoides</taxon>
    </lineage>
</organism>
<dbReference type="InterPro" id="IPR007529">
    <property type="entry name" value="Znf_HIT"/>
</dbReference>
<dbReference type="SMART" id="SM01406">
    <property type="entry name" value="PAPA-1"/>
    <property type="match status" value="1"/>
</dbReference>
<dbReference type="OrthoDB" id="2021186at2759"/>
<accession>A0A0R3U669</accession>
<feature type="region of interest" description="Disordered" evidence="1">
    <location>
        <begin position="190"/>
        <end position="236"/>
    </location>
</feature>
<dbReference type="WBParaSite" id="MCU_008089-RA">
    <property type="protein sequence ID" value="MCU_008089-RA"/>
    <property type="gene ID" value="MCU_008089"/>
</dbReference>
<dbReference type="InterPro" id="IPR006880">
    <property type="entry name" value="INO80B_C"/>
</dbReference>
<evidence type="ECO:0000313" key="5">
    <source>
        <dbReference type="WBParaSite" id="MCU_008089-RA"/>
    </source>
</evidence>
<reference evidence="5" key="2">
    <citation type="submission" date="2019-11" db="UniProtKB">
        <authorList>
            <consortium name="WormBaseParasite"/>
        </authorList>
    </citation>
    <scope>IDENTIFICATION</scope>
</reference>
<gene>
    <name evidence="3" type="ORF">MCOS_LOCUS2251</name>
</gene>
<evidence type="ECO:0000256" key="1">
    <source>
        <dbReference type="SAM" id="MobiDB-lite"/>
    </source>
</evidence>
<feature type="compositionally biased region" description="Basic residues" evidence="1">
    <location>
        <begin position="51"/>
        <end position="62"/>
    </location>
</feature>
<dbReference type="Pfam" id="PF04438">
    <property type="entry name" value="zf-HIT"/>
    <property type="match status" value="1"/>
</dbReference>
<feature type="domain" description="INO80 complex subunit B-like conserved region" evidence="2">
    <location>
        <begin position="152"/>
        <end position="262"/>
    </location>
</feature>
<sequence length="312" mass="34199">MESDSTVPATDDFESRFLEMDDDEDTSDFEISSMESAVSTPRSSAPSRSGNRGRQRQTRRTSSKSTKPNRPVRHGRRPPARVAEVYADASDSDSEPSPPTLPTPSARSRTRTGYLSSQSSLWTLEDVMVGGDRSTDQAALPSNPTPTPEQLEIRQRRIERRRESAKNKAEKEMQDTVERLLRVNTEYAGSYASSGRGGRGRGRRPVIGPTDANSDSDAAKEGGDAKNALHPSLPLDPPRGTLRFISSHRLRPHCVLALPTTVDSDAFLPKVAPPPPKQRLCEQCEAAPRRYACPTSGRSLCSLECFKAMTAC</sequence>
<feature type="compositionally biased region" description="Polar residues" evidence="1">
    <location>
        <begin position="113"/>
        <end position="122"/>
    </location>
</feature>
<dbReference type="AlphaFoldDB" id="A0A0R3U669"/>
<dbReference type="EMBL" id="UXSR01000350">
    <property type="protein sequence ID" value="VDD76248.1"/>
    <property type="molecule type" value="Genomic_DNA"/>
</dbReference>
<evidence type="ECO:0000259" key="2">
    <source>
        <dbReference type="SMART" id="SM01406"/>
    </source>
</evidence>
<protein>
    <submittedName>
        <fullName evidence="5">PAPA-1 domain-containing protein</fullName>
    </submittedName>
</protein>
<dbReference type="Proteomes" id="UP000267029">
    <property type="component" value="Unassembled WGS sequence"/>
</dbReference>
<evidence type="ECO:0000313" key="3">
    <source>
        <dbReference type="EMBL" id="VDD76248.1"/>
    </source>
</evidence>
<keyword evidence="4" id="KW-1185">Reference proteome</keyword>